<dbReference type="RefSeq" id="WP_122916122.1">
    <property type="nucleotide sequence ID" value="NZ_RHHQ01000003.1"/>
</dbReference>
<dbReference type="EMBL" id="RHHQ01000003">
    <property type="protein sequence ID" value="RNB92417.1"/>
    <property type="molecule type" value="Genomic_DNA"/>
</dbReference>
<dbReference type="OrthoDB" id="4549061at2"/>
<sequence>MEQRVTGQTKSGGFQIGVRRTFPIPAERAWELVTTGEIADMWLGASRMVALEPRATFGSDAGVNGQLRIVRPHQQLRLSWQKAQWDKPSTLQIRFLAAKGEKTTISFHQEHLANAAVREEMRVHWEQVAAAIKEKIEREQNG</sequence>
<feature type="domain" description="Activator of Hsp90 ATPase homologue 1/2-like C-terminal" evidence="2">
    <location>
        <begin position="24"/>
        <end position="134"/>
    </location>
</feature>
<comment type="similarity">
    <text evidence="1">Belongs to the AHA1 family.</text>
</comment>
<comment type="caution">
    <text evidence="3">The sequence shown here is derived from an EMBL/GenBank/DDBJ whole genome shotgun (WGS) entry which is preliminary data.</text>
</comment>
<dbReference type="InterPro" id="IPR023393">
    <property type="entry name" value="START-like_dom_sf"/>
</dbReference>
<evidence type="ECO:0000256" key="1">
    <source>
        <dbReference type="ARBA" id="ARBA00006817"/>
    </source>
</evidence>
<dbReference type="SUPFAM" id="SSF55961">
    <property type="entry name" value="Bet v1-like"/>
    <property type="match status" value="1"/>
</dbReference>
<gene>
    <name evidence="3" type="ORF">EDM56_01585</name>
</gene>
<dbReference type="CDD" id="cd07814">
    <property type="entry name" value="SRPBCC_CalC_Aha1-like"/>
    <property type="match status" value="1"/>
</dbReference>
<name>A0A3M8DZK2_9BACL</name>
<protein>
    <submittedName>
        <fullName evidence="3">SRPBCC domain-containing protein</fullName>
    </submittedName>
</protein>
<evidence type="ECO:0000313" key="4">
    <source>
        <dbReference type="Proteomes" id="UP000271031"/>
    </source>
</evidence>
<organism evidence="3 4">
    <name type="scientific">Brevibacillus fluminis</name>
    <dbReference type="NCBI Taxonomy" id="511487"/>
    <lineage>
        <taxon>Bacteria</taxon>
        <taxon>Bacillati</taxon>
        <taxon>Bacillota</taxon>
        <taxon>Bacilli</taxon>
        <taxon>Bacillales</taxon>
        <taxon>Paenibacillaceae</taxon>
        <taxon>Brevibacillus</taxon>
    </lineage>
</organism>
<dbReference type="AlphaFoldDB" id="A0A3M8DZK2"/>
<dbReference type="Pfam" id="PF08327">
    <property type="entry name" value="AHSA1"/>
    <property type="match status" value="1"/>
</dbReference>
<proteinExistence type="inferred from homology"/>
<keyword evidence="4" id="KW-1185">Reference proteome</keyword>
<dbReference type="Gene3D" id="3.30.530.20">
    <property type="match status" value="1"/>
</dbReference>
<dbReference type="Proteomes" id="UP000271031">
    <property type="component" value="Unassembled WGS sequence"/>
</dbReference>
<evidence type="ECO:0000259" key="2">
    <source>
        <dbReference type="Pfam" id="PF08327"/>
    </source>
</evidence>
<evidence type="ECO:0000313" key="3">
    <source>
        <dbReference type="EMBL" id="RNB92417.1"/>
    </source>
</evidence>
<reference evidence="3 4" key="1">
    <citation type="submission" date="2018-10" db="EMBL/GenBank/DDBJ databases">
        <title>Phylogenomics of Brevibacillus.</title>
        <authorList>
            <person name="Dunlap C."/>
        </authorList>
    </citation>
    <scope>NUCLEOTIDE SEQUENCE [LARGE SCALE GENOMIC DNA]</scope>
    <source>
        <strain evidence="3 4">JCM 15716</strain>
    </source>
</reference>
<accession>A0A3M8DZK2</accession>
<dbReference type="InterPro" id="IPR013538">
    <property type="entry name" value="ASHA1/2-like_C"/>
</dbReference>